<keyword evidence="4" id="KW-1185">Reference proteome</keyword>
<sequence length="318" mass="36046">MNKDSTESRQILTPTAPIKNEEEAEKSRSPSTVPKASREKKSDAARYAALRNHRIRLEDAIDPDAERVSRINKTDILFGRGKGFQNHPGNQRMREIVEKYKIKYHTLRRTEKQDLIEAVYQELTEGGARFLKKLEKEETWVNVDRPVALQKVSHTLRCRKGVLDKVMNDQAITAPNKFVAEGMSQVQQRLLSTSLAGLHTSFNPASGGISPSLEAQRFSAANLPNLEAQRIAALERFRALTTMPFMNTPTPAPQQVPSLMDHYNNLKREQIMREYMIQQMQQKQLLSGMGFMNNMGNMGAPNKVADPSPTNPTNHIFY</sequence>
<evidence type="ECO:0000313" key="4">
    <source>
        <dbReference type="Proteomes" id="UP001295423"/>
    </source>
</evidence>
<organism evidence="3 4">
    <name type="scientific">Cylindrotheca closterium</name>
    <dbReference type="NCBI Taxonomy" id="2856"/>
    <lineage>
        <taxon>Eukaryota</taxon>
        <taxon>Sar</taxon>
        <taxon>Stramenopiles</taxon>
        <taxon>Ochrophyta</taxon>
        <taxon>Bacillariophyta</taxon>
        <taxon>Bacillariophyceae</taxon>
        <taxon>Bacillariophycidae</taxon>
        <taxon>Bacillariales</taxon>
        <taxon>Bacillariaceae</taxon>
        <taxon>Cylindrotheca</taxon>
    </lineage>
</organism>
<proteinExistence type="predicted"/>
<evidence type="ECO:0000259" key="2">
    <source>
        <dbReference type="Pfam" id="PF20710"/>
    </source>
</evidence>
<dbReference type="InterPro" id="IPR049227">
    <property type="entry name" value="DUF6824"/>
</dbReference>
<feature type="compositionally biased region" description="Basic and acidic residues" evidence="1">
    <location>
        <begin position="19"/>
        <end position="28"/>
    </location>
</feature>
<comment type="caution">
    <text evidence="3">The sequence shown here is derived from an EMBL/GenBank/DDBJ whole genome shotgun (WGS) entry which is preliminary data.</text>
</comment>
<accession>A0AAD2FVT3</accession>
<reference evidence="3" key="1">
    <citation type="submission" date="2023-08" db="EMBL/GenBank/DDBJ databases">
        <authorList>
            <person name="Audoor S."/>
            <person name="Bilcke G."/>
        </authorList>
    </citation>
    <scope>NUCLEOTIDE SEQUENCE</scope>
</reference>
<evidence type="ECO:0000256" key="1">
    <source>
        <dbReference type="SAM" id="MobiDB-lite"/>
    </source>
</evidence>
<evidence type="ECO:0000313" key="3">
    <source>
        <dbReference type="EMBL" id="CAJ1954507.1"/>
    </source>
</evidence>
<dbReference type="EMBL" id="CAKOGP040001869">
    <property type="protein sequence ID" value="CAJ1954507.1"/>
    <property type="molecule type" value="Genomic_DNA"/>
</dbReference>
<protein>
    <recommendedName>
        <fullName evidence="2">DUF6824 domain-containing protein</fullName>
    </recommendedName>
</protein>
<dbReference type="AlphaFoldDB" id="A0AAD2FVT3"/>
<feature type="domain" description="DUF6824" evidence="2">
    <location>
        <begin position="75"/>
        <end position="157"/>
    </location>
</feature>
<dbReference type="Pfam" id="PF20710">
    <property type="entry name" value="DUF6824"/>
    <property type="match status" value="1"/>
</dbReference>
<dbReference type="Proteomes" id="UP001295423">
    <property type="component" value="Unassembled WGS sequence"/>
</dbReference>
<gene>
    <name evidence="3" type="ORF">CYCCA115_LOCUS15100</name>
</gene>
<name>A0AAD2FVT3_9STRA</name>
<feature type="region of interest" description="Disordered" evidence="1">
    <location>
        <begin position="1"/>
        <end position="44"/>
    </location>
</feature>